<reference evidence="4 5" key="2">
    <citation type="journal article" date="2015" name="J. Bacteriol.">
        <title>Genomic, proteomic, and biochemical analysis of the organohalide respiratory pathway in Desulfitobacterium dehalogenans.</title>
        <authorList>
            <person name="Kruse T."/>
            <person name="van de Pas B.A."/>
            <person name="Atteia A."/>
            <person name="Krab K."/>
            <person name="Hagen W.R."/>
            <person name="Goodwin L."/>
            <person name="Chain P."/>
            <person name="Boeren S."/>
            <person name="Maphosa F."/>
            <person name="Schraa G."/>
            <person name="de Vos W.M."/>
            <person name="van der Oost J."/>
            <person name="Smidt H."/>
            <person name="Stams A.J."/>
        </authorList>
    </citation>
    <scope>NUCLEOTIDE SEQUENCE [LARGE SCALE GENOMIC DNA]</scope>
    <source>
        <strain evidence="5">ATCC 51507 / DSM 9161 / JW/IU-DC1</strain>
    </source>
</reference>
<dbReference type="eggNOG" id="COG0758">
    <property type="taxonomic scope" value="Bacteria"/>
</dbReference>
<dbReference type="InterPro" id="IPR041614">
    <property type="entry name" value="DprA_WH"/>
</dbReference>
<dbReference type="InterPro" id="IPR003488">
    <property type="entry name" value="DprA"/>
</dbReference>
<dbReference type="Proteomes" id="UP000006053">
    <property type="component" value="Chromosome"/>
</dbReference>
<dbReference type="Pfam" id="PF02481">
    <property type="entry name" value="DNA_processg_A"/>
    <property type="match status" value="1"/>
</dbReference>
<evidence type="ECO:0000313" key="5">
    <source>
        <dbReference type="Proteomes" id="UP000006053"/>
    </source>
</evidence>
<dbReference type="Gene3D" id="1.10.10.10">
    <property type="entry name" value="Winged helix-like DNA-binding domain superfamily/Winged helix DNA-binding domain"/>
    <property type="match status" value="1"/>
</dbReference>
<name>I4ABS4_DESDJ</name>
<feature type="domain" description="Smf/DprA SLOG" evidence="2">
    <location>
        <begin position="90"/>
        <end position="298"/>
    </location>
</feature>
<keyword evidence="5" id="KW-1185">Reference proteome</keyword>
<dbReference type="STRING" id="756499.Desde_3117"/>
<dbReference type="InterPro" id="IPR036388">
    <property type="entry name" value="WH-like_DNA-bd_sf"/>
</dbReference>
<evidence type="ECO:0000259" key="2">
    <source>
        <dbReference type="Pfam" id="PF02481"/>
    </source>
</evidence>
<proteinExistence type="inferred from homology"/>
<reference evidence="5" key="1">
    <citation type="submission" date="2012-06" db="EMBL/GenBank/DDBJ databases">
        <title>Complete sequence of Desulfitobacterium dehalogenans ATCC 51507.</title>
        <authorList>
            <person name="Lucas S."/>
            <person name="Han J."/>
            <person name="Lapidus A."/>
            <person name="Cheng J.-F."/>
            <person name="Goodwin L."/>
            <person name="Pitluck S."/>
            <person name="Peters L."/>
            <person name="Ovchinnikova G."/>
            <person name="Teshima H."/>
            <person name="Detter J.C."/>
            <person name="Han C."/>
            <person name="Tapia R."/>
            <person name="Land M."/>
            <person name="Hauser L."/>
            <person name="Kyrpides N."/>
            <person name="Ivanova N."/>
            <person name="Pagani I."/>
            <person name="Kruse T."/>
            <person name="de Vos W.M."/>
            <person name="Smidt H."/>
            <person name="Woyke T."/>
        </authorList>
    </citation>
    <scope>NUCLEOTIDE SEQUENCE [LARGE SCALE GENOMIC DNA]</scope>
    <source>
        <strain evidence="5">ATCC 51507 / DSM 9161 / JW/IU-DC1</strain>
    </source>
</reference>
<protein>
    <submittedName>
        <fullName evidence="4">DNA protecting protein DprA</fullName>
    </submittedName>
</protein>
<evidence type="ECO:0000256" key="1">
    <source>
        <dbReference type="ARBA" id="ARBA00006525"/>
    </source>
</evidence>
<evidence type="ECO:0000313" key="4">
    <source>
        <dbReference type="EMBL" id="AFM01409.1"/>
    </source>
</evidence>
<dbReference type="SUPFAM" id="SSF102405">
    <property type="entry name" value="MCP/YpsA-like"/>
    <property type="match status" value="1"/>
</dbReference>
<dbReference type="Gene3D" id="3.40.50.450">
    <property type="match status" value="1"/>
</dbReference>
<dbReference type="KEGG" id="ddh:Desde_3117"/>
<organism evidence="4 5">
    <name type="scientific">Desulfitobacterium dehalogenans (strain ATCC 51507 / DSM 9161 / JW/IU-DC1)</name>
    <dbReference type="NCBI Taxonomy" id="756499"/>
    <lineage>
        <taxon>Bacteria</taxon>
        <taxon>Bacillati</taxon>
        <taxon>Bacillota</taxon>
        <taxon>Clostridia</taxon>
        <taxon>Eubacteriales</taxon>
        <taxon>Desulfitobacteriaceae</taxon>
        <taxon>Desulfitobacterium</taxon>
    </lineage>
</organism>
<feature type="domain" description="DprA winged helix" evidence="3">
    <location>
        <begin position="333"/>
        <end position="381"/>
    </location>
</feature>
<dbReference type="PANTHER" id="PTHR43022:SF1">
    <property type="entry name" value="PROTEIN SMF"/>
    <property type="match status" value="1"/>
</dbReference>
<dbReference type="Pfam" id="PF17782">
    <property type="entry name" value="WHD_DprA"/>
    <property type="match status" value="1"/>
</dbReference>
<dbReference type="HOGENOM" id="CLU_029601_0_2_9"/>
<sequence length="389" mass="42200">MGKESLKETIKDILLEEKLIRAMLHTIQGVGSGRLRQLIARFGSALNALQQIEGSQELQDEHWLQQIVQKSKEIHPADILESLHDHGIKLVIPEEEGYPDLLRQLTDVPPLLYYKGTLPVGQEALAIVGARKATPYGRAAAESLAKEVAGQGIIVVSGLARGIDTAAHRGALAGRGITWAVMGCGLKHMYPPENQKLAEEIMAKGGALWSEFAPGMPPEPQLFPARNRLISGMSRGVVVVEAALKSGALITVDFALEQGREVFAVPGPIFSQMSKGPNHLIRQGAKLVEGFEDVCTEIPSFAGAGHMTNPSADRDTVSADIGKQEDQRGISCEQQQILNQLSDIPTHIDQITMNSEVPPEQIPLALLELQLAGRIEQLPGQFYVLAYKC</sequence>
<dbReference type="GO" id="GO:0009294">
    <property type="term" value="P:DNA-mediated transformation"/>
    <property type="evidence" value="ECO:0007669"/>
    <property type="project" value="InterPro"/>
</dbReference>
<dbReference type="NCBIfam" id="TIGR00732">
    <property type="entry name" value="dprA"/>
    <property type="match status" value="1"/>
</dbReference>
<accession>I4ABS4</accession>
<comment type="similarity">
    <text evidence="1">Belongs to the DprA/Smf family.</text>
</comment>
<gene>
    <name evidence="4" type="ordered locus">Desde_3117</name>
</gene>
<dbReference type="RefSeq" id="WP_014794889.1">
    <property type="nucleotide sequence ID" value="NC_018017.1"/>
</dbReference>
<dbReference type="InterPro" id="IPR057666">
    <property type="entry name" value="DrpA_SLOG"/>
</dbReference>
<dbReference type="AlphaFoldDB" id="I4ABS4"/>
<dbReference type="PANTHER" id="PTHR43022">
    <property type="entry name" value="PROTEIN SMF"/>
    <property type="match status" value="1"/>
</dbReference>
<dbReference type="EMBL" id="CP003348">
    <property type="protein sequence ID" value="AFM01409.1"/>
    <property type="molecule type" value="Genomic_DNA"/>
</dbReference>
<dbReference type="OrthoDB" id="9785707at2"/>
<evidence type="ECO:0000259" key="3">
    <source>
        <dbReference type="Pfam" id="PF17782"/>
    </source>
</evidence>